<evidence type="ECO:0000259" key="2">
    <source>
        <dbReference type="PROSITE" id="PS50848"/>
    </source>
</evidence>
<dbReference type="PANTHER" id="PTHR19308">
    <property type="entry name" value="PHOSPHATIDYLCHOLINE TRANSFER PROTEIN"/>
    <property type="match status" value="1"/>
</dbReference>
<sequence>MTMLSSSSNIEYPHSGDESDHITHIAELQRSHFYAADPQKRTKEYHIQQALQAVELLKVAAKPAGWKKIDKHKSGCIVYQSTATDKHVAFKGEHVIHGFRAQDVFSVVGVRKLWDDWYDELSCIEAYDDSTSLMYMVMKGTMSSRTRDVAIVERIQTEQDGTIYFAACSVESDRIPPVPGKVRADIFIAGWIIQPLPSNPPITKITYVIQTDLLSRLPKFIAKRSLIKRALVITTIETHLKKNGTPAAMSKVPSRSRSLSEPLKLGGFEHMALDEEIVSDPAFLSPFGTMESEDEIEDVVVSLRKPSGNVSQPKVRHSLAPSVVSSQSLFTAAFLESNSFLGDRALFDDSPLFGKSGIFDAEKKTAESPAKSAARSQPPSQTKAQPEPVRPAASRLHPPEQDTRSRQTLKRVSIPVVQPKSDARSKQYQLPSTPEQPVQKKSVVISTPPLTPTASLDGKDTISDSDMALTPELKPVPRAPKPSLSPSSTPDTPSRPSSMAMSSFGMKAPSAMMEVRRHSGMFNRGATSNFVPRHSHAVPIRGNPNVSLQSLTRPSGPNGTMTTAMKRHSTAPSIESNRSTTVFAPTLVLPHRHSETARKALAMFKVLASSSEDRWRTISSEKGFKAYSRVISGAGLPMLRGEGTITGGWTVEQINAVIESSGCRQIWDDRFENLSIAETFNHNEYLFHVTLKGVGSLTGRDLAGVTIIDRDSQTSALYNVSTSVLDPTIPEDPGRIRAMLELSGWSLRPTFDGQGNTVSVNVTFVVQIDIRGTLPSSVVKSMTSSMTMAVSRLNQFINKTGYPPFASHISGTRLLDTFEPQTGFFELCFKAAPGWTEVRVGRKVYKEGYDFFIKPDDPTVRVELAPDFGGVRIWTTLDHEGQSIIAQVSRKGQYRIEPEYKEEKVEEKVEEAIKETKKVVEGVQVVVPVVKKVQEDDAELASPTSRRNRNASSSTLATSSVSSARPDSQASIASRASQGSEKGGRRGRSRTIVALPTGTPPPPLPRRSSSLSRYSIPISPYVPENVPPLPTNTTITAGILASAGIGRISSLATSPTTATPANVVSSSRPVSDALASPTLGPFHIPHRPAAVPRISSEAHMDAPAAHMESINTVLAEPLPASSSSVSELELEPTAVVETKEPVAVAVAVAAAVAATTPVALVVDTTAVVKDDAKEDAKEDANSSAAPSPIPSSPIKELAVATLANIASPAASPVPTQGALFPSMQSSRLKHRASSVSVGGTRRVTFSLETIEISSSSDEYNKDKTSDLSASPLDEIVKLKGVLKDTSATAASTPNAANIHTVKIVEVRTTTESQSSEIFSGDAHFGVVEETPQSQDYESDEAEFVEARDELSEEHFKSGI</sequence>
<feature type="domain" description="START" evidence="2">
    <location>
        <begin position="595"/>
        <end position="781"/>
    </location>
</feature>
<evidence type="ECO:0000313" key="3">
    <source>
        <dbReference type="EMBL" id="KAF9338131.1"/>
    </source>
</evidence>
<dbReference type="InterPro" id="IPR002913">
    <property type="entry name" value="START_lipid-bd_dom"/>
</dbReference>
<proteinExistence type="predicted"/>
<protein>
    <recommendedName>
        <fullName evidence="2">START domain-containing protein</fullName>
    </recommendedName>
</protein>
<dbReference type="GO" id="GO:0005737">
    <property type="term" value="C:cytoplasm"/>
    <property type="evidence" value="ECO:0007669"/>
    <property type="project" value="UniProtKB-ARBA"/>
</dbReference>
<comment type="caution">
    <text evidence="3">The sequence shown here is derived from an EMBL/GenBank/DDBJ whole genome shotgun (WGS) entry which is preliminary data.</text>
</comment>
<feature type="compositionally biased region" description="Polar residues" evidence="1">
    <location>
        <begin position="374"/>
        <end position="384"/>
    </location>
</feature>
<dbReference type="CDD" id="cd00177">
    <property type="entry name" value="START"/>
    <property type="match status" value="2"/>
</dbReference>
<dbReference type="SUPFAM" id="SSF55961">
    <property type="entry name" value="Bet v1-like"/>
    <property type="match status" value="2"/>
</dbReference>
<evidence type="ECO:0000313" key="4">
    <source>
        <dbReference type="Proteomes" id="UP000696485"/>
    </source>
</evidence>
<accession>A0A9P5ST97</accession>
<feature type="region of interest" description="Disordered" evidence="1">
    <location>
        <begin position="364"/>
        <end position="503"/>
    </location>
</feature>
<evidence type="ECO:0000256" key="1">
    <source>
        <dbReference type="SAM" id="MobiDB-lite"/>
    </source>
</evidence>
<dbReference type="SMART" id="SM00234">
    <property type="entry name" value="START"/>
    <property type="match status" value="1"/>
</dbReference>
<feature type="region of interest" description="Disordered" evidence="1">
    <location>
        <begin position="538"/>
        <end position="557"/>
    </location>
</feature>
<dbReference type="InterPro" id="IPR023393">
    <property type="entry name" value="START-like_dom_sf"/>
</dbReference>
<dbReference type="EMBL" id="JAAAUY010000008">
    <property type="protein sequence ID" value="KAF9338131.1"/>
    <property type="molecule type" value="Genomic_DNA"/>
</dbReference>
<reference evidence="3" key="1">
    <citation type="journal article" date="2020" name="Fungal Divers.">
        <title>Resolving the Mortierellaceae phylogeny through synthesis of multi-gene phylogenetics and phylogenomics.</title>
        <authorList>
            <person name="Vandepol N."/>
            <person name="Liber J."/>
            <person name="Desiro A."/>
            <person name="Na H."/>
            <person name="Kennedy M."/>
            <person name="Barry K."/>
            <person name="Grigoriev I.V."/>
            <person name="Miller A.N."/>
            <person name="O'Donnell K."/>
            <person name="Stajich J.E."/>
            <person name="Bonito G."/>
        </authorList>
    </citation>
    <scope>NUCLEOTIDE SEQUENCE</scope>
    <source>
        <strain evidence="3">NVP1</strain>
    </source>
</reference>
<dbReference type="Proteomes" id="UP000696485">
    <property type="component" value="Unassembled WGS sequence"/>
</dbReference>
<dbReference type="PROSITE" id="PS50848">
    <property type="entry name" value="START"/>
    <property type="match status" value="2"/>
</dbReference>
<feature type="compositionally biased region" description="Low complexity" evidence="1">
    <location>
        <begin position="941"/>
        <end position="964"/>
    </location>
</feature>
<dbReference type="PANTHER" id="PTHR19308:SF14">
    <property type="entry name" value="START DOMAIN-CONTAINING PROTEIN"/>
    <property type="match status" value="1"/>
</dbReference>
<feature type="compositionally biased region" description="Low complexity" evidence="1">
    <location>
        <begin position="481"/>
        <end position="498"/>
    </location>
</feature>
<keyword evidence="4" id="KW-1185">Reference proteome</keyword>
<dbReference type="InterPro" id="IPR051213">
    <property type="entry name" value="START_lipid_transfer"/>
</dbReference>
<feature type="compositionally biased region" description="Polar residues" evidence="1">
    <location>
        <begin position="965"/>
        <end position="976"/>
    </location>
</feature>
<gene>
    <name evidence="3" type="ORF">BG006_010241</name>
</gene>
<feature type="compositionally biased region" description="Polar residues" evidence="1">
    <location>
        <begin position="544"/>
        <end position="557"/>
    </location>
</feature>
<feature type="domain" description="START" evidence="2">
    <location>
        <begin position="103"/>
        <end position="231"/>
    </location>
</feature>
<dbReference type="Gene3D" id="3.30.530.20">
    <property type="match status" value="2"/>
</dbReference>
<feature type="region of interest" description="Disordered" evidence="1">
    <location>
        <begin position="936"/>
        <end position="1011"/>
    </location>
</feature>
<organism evidence="3 4">
    <name type="scientific">Podila minutissima</name>
    <dbReference type="NCBI Taxonomy" id="64525"/>
    <lineage>
        <taxon>Eukaryota</taxon>
        <taxon>Fungi</taxon>
        <taxon>Fungi incertae sedis</taxon>
        <taxon>Mucoromycota</taxon>
        <taxon>Mortierellomycotina</taxon>
        <taxon>Mortierellomycetes</taxon>
        <taxon>Mortierellales</taxon>
        <taxon>Mortierellaceae</taxon>
        <taxon>Podila</taxon>
    </lineage>
</organism>
<name>A0A9P5ST97_9FUNG</name>
<feature type="compositionally biased region" description="Polar residues" evidence="1">
    <location>
        <begin position="426"/>
        <end position="436"/>
    </location>
</feature>
<dbReference type="GO" id="GO:0008289">
    <property type="term" value="F:lipid binding"/>
    <property type="evidence" value="ECO:0007669"/>
    <property type="project" value="InterPro"/>
</dbReference>
<dbReference type="Pfam" id="PF01852">
    <property type="entry name" value="START"/>
    <property type="match status" value="2"/>
</dbReference>